<dbReference type="InParanoid" id="A0A7N2R1H4"/>
<keyword evidence="10" id="KW-0746">Sphingolipid metabolism</keyword>
<feature type="transmembrane region" description="Helical" evidence="10">
    <location>
        <begin position="68"/>
        <end position="88"/>
    </location>
</feature>
<keyword evidence="6 10" id="KW-1133">Transmembrane helix</keyword>
<dbReference type="GO" id="GO:0005794">
    <property type="term" value="C:Golgi apparatus"/>
    <property type="evidence" value="ECO:0007669"/>
    <property type="project" value="TreeGrafter"/>
</dbReference>
<evidence type="ECO:0000256" key="4">
    <source>
        <dbReference type="ARBA" id="ARBA00022692"/>
    </source>
</evidence>
<comment type="subcellular location">
    <subcellularLocation>
        <location evidence="1 10">Endoplasmic reticulum membrane</location>
        <topology evidence="1 10">Multi-pass membrane protein</topology>
    </subcellularLocation>
</comment>
<dbReference type="Gramene" id="QL03p043604:mrna">
    <property type="protein sequence ID" value="QL03p043604:mrna"/>
    <property type="gene ID" value="QL03p043604"/>
</dbReference>
<comment type="function">
    <text evidence="10">Regulates also the sphingolipid metabolism.</text>
</comment>
<comment type="caution">
    <text evidence="10">Lacks conserved residue(s) required for the propagation of feature annotation.</text>
</comment>
<feature type="transmembrane region" description="Helical" evidence="10">
    <location>
        <begin position="38"/>
        <end position="56"/>
    </location>
</feature>
<evidence type="ECO:0000313" key="12">
    <source>
        <dbReference type="Proteomes" id="UP000594261"/>
    </source>
</evidence>
<dbReference type="GO" id="GO:0032366">
    <property type="term" value="P:intracellular sterol transport"/>
    <property type="evidence" value="ECO:0007669"/>
    <property type="project" value="UniProtKB-UniRule"/>
</dbReference>
<keyword evidence="9 10" id="KW-0472">Membrane</keyword>
<evidence type="ECO:0000256" key="5">
    <source>
        <dbReference type="ARBA" id="ARBA00022824"/>
    </source>
</evidence>
<dbReference type="PANTHER" id="PTHR14467:SF0">
    <property type="entry name" value="PROTEIN ARV1"/>
    <property type="match status" value="1"/>
</dbReference>
<dbReference type="GO" id="GO:0032541">
    <property type="term" value="C:cortical endoplasmic reticulum"/>
    <property type="evidence" value="ECO:0007669"/>
    <property type="project" value="TreeGrafter"/>
</dbReference>
<evidence type="ECO:0000256" key="2">
    <source>
        <dbReference type="ARBA" id="ARBA00009187"/>
    </source>
</evidence>
<keyword evidence="8 10" id="KW-0443">Lipid metabolism</keyword>
<keyword evidence="5 10" id="KW-0256">Endoplasmic reticulum</keyword>
<dbReference type="AlphaFoldDB" id="A0A7N2R1H4"/>
<comment type="function">
    <text evidence="10">Mediator of sterol homeostasis involved in sterol uptake, trafficking and distribution into membranes.</text>
</comment>
<evidence type="ECO:0000256" key="9">
    <source>
        <dbReference type="ARBA" id="ARBA00023136"/>
    </source>
</evidence>
<dbReference type="GO" id="GO:0005789">
    <property type="term" value="C:endoplasmic reticulum membrane"/>
    <property type="evidence" value="ECO:0007669"/>
    <property type="project" value="UniProtKB-SubCell"/>
</dbReference>
<keyword evidence="4 10" id="KW-0812">Transmembrane</keyword>
<keyword evidence="7 10" id="KW-0445">Lipid transport</keyword>
<evidence type="ECO:0000256" key="1">
    <source>
        <dbReference type="ARBA" id="ARBA00004477"/>
    </source>
</evidence>
<dbReference type="Pfam" id="PF04161">
    <property type="entry name" value="Arv1"/>
    <property type="match status" value="2"/>
</dbReference>
<evidence type="ECO:0000256" key="3">
    <source>
        <dbReference type="ARBA" id="ARBA00022448"/>
    </source>
</evidence>
<name>A0A7N2R1H4_QUELO</name>
<evidence type="ECO:0000256" key="6">
    <source>
        <dbReference type="ARBA" id="ARBA00022989"/>
    </source>
</evidence>
<dbReference type="OMA" id="KFLTMEM"/>
<organism evidence="11 12">
    <name type="scientific">Quercus lobata</name>
    <name type="common">Valley oak</name>
    <dbReference type="NCBI Taxonomy" id="97700"/>
    <lineage>
        <taxon>Eukaryota</taxon>
        <taxon>Viridiplantae</taxon>
        <taxon>Streptophyta</taxon>
        <taxon>Embryophyta</taxon>
        <taxon>Tracheophyta</taxon>
        <taxon>Spermatophyta</taxon>
        <taxon>Magnoliopsida</taxon>
        <taxon>eudicotyledons</taxon>
        <taxon>Gunneridae</taxon>
        <taxon>Pentapetalae</taxon>
        <taxon>rosids</taxon>
        <taxon>fabids</taxon>
        <taxon>Fagales</taxon>
        <taxon>Fagaceae</taxon>
        <taxon>Quercus</taxon>
    </lineage>
</organism>
<evidence type="ECO:0000256" key="10">
    <source>
        <dbReference type="RuleBase" id="RU368065"/>
    </source>
</evidence>
<protein>
    <recommendedName>
        <fullName evidence="10">Protein ARV</fullName>
    </recommendedName>
</protein>
<dbReference type="GO" id="GO:0006665">
    <property type="term" value="P:sphingolipid metabolic process"/>
    <property type="evidence" value="ECO:0007669"/>
    <property type="project" value="UniProtKB-UniRule"/>
</dbReference>
<dbReference type="PANTHER" id="PTHR14467">
    <property type="entry name" value="ARV1"/>
    <property type="match status" value="1"/>
</dbReference>
<dbReference type="InterPro" id="IPR007290">
    <property type="entry name" value="Arv1"/>
</dbReference>
<evidence type="ECO:0000256" key="7">
    <source>
        <dbReference type="ARBA" id="ARBA00023055"/>
    </source>
</evidence>
<proteinExistence type="inferred from homology"/>
<dbReference type="EnsemblPlants" id="QL03p043604:mrna">
    <property type="protein sequence ID" value="QL03p043604:mrna"/>
    <property type="gene ID" value="QL03p043604"/>
</dbReference>
<reference evidence="11 12" key="1">
    <citation type="journal article" date="2016" name="G3 (Bethesda)">
        <title>First Draft Assembly and Annotation of the Genome of a California Endemic Oak Quercus lobata Nee (Fagaceae).</title>
        <authorList>
            <person name="Sork V.L."/>
            <person name="Fitz-Gibbon S.T."/>
            <person name="Puiu D."/>
            <person name="Crepeau M."/>
            <person name="Gugger P.F."/>
            <person name="Sherman R."/>
            <person name="Stevens K."/>
            <person name="Langley C.H."/>
            <person name="Pellegrini M."/>
            <person name="Salzberg S.L."/>
        </authorList>
    </citation>
    <scope>NUCLEOTIDE SEQUENCE [LARGE SCALE GENOMIC DNA]</scope>
    <source>
        <strain evidence="11 12">cv. SW786</strain>
    </source>
</reference>
<dbReference type="GO" id="GO:0016125">
    <property type="term" value="P:sterol metabolic process"/>
    <property type="evidence" value="ECO:0007669"/>
    <property type="project" value="UniProtKB-UniRule"/>
</dbReference>
<evidence type="ECO:0000256" key="8">
    <source>
        <dbReference type="ARBA" id="ARBA00023098"/>
    </source>
</evidence>
<dbReference type="EMBL" id="LRBV02000003">
    <property type="status" value="NOT_ANNOTATED_CDS"/>
    <property type="molecule type" value="Genomic_DNA"/>
</dbReference>
<keyword evidence="12" id="KW-1185">Reference proteome</keyword>
<sequence>MEMDMYRCVECGFRIKTLFVQYSPGNIRLMKCLLTDVFLGNLLFLGTFLLATKIFLSKSAGSLRIKDILLAILISSYLKMFLIVMMVWEFPSSVIFITDLFVLSSNTVAVKGLEKVSVILLPL</sequence>
<reference evidence="11" key="2">
    <citation type="submission" date="2021-01" db="UniProtKB">
        <authorList>
            <consortium name="EnsemblPlants"/>
        </authorList>
    </citation>
    <scope>IDENTIFICATION</scope>
</reference>
<accession>A0A7N2R1H4</accession>
<dbReference type="Proteomes" id="UP000594261">
    <property type="component" value="Chromosome 3"/>
</dbReference>
<comment type="similarity">
    <text evidence="2 10">Belongs to the ARV1 family.</text>
</comment>
<dbReference type="GO" id="GO:0097036">
    <property type="term" value="P:regulation of plasma membrane sterol distribution"/>
    <property type="evidence" value="ECO:0007669"/>
    <property type="project" value="UniProtKB-UniRule"/>
</dbReference>
<evidence type="ECO:0000313" key="11">
    <source>
        <dbReference type="EnsemblPlants" id="QL03p043604:mrna"/>
    </source>
</evidence>
<keyword evidence="3 10" id="KW-0813">Transport</keyword>